<feature type="signal peptide" evidence="5">
    <location>
        <begin position="1"/>
        <end position="30"/>
    </location>
</feature>
<dbReference type="GO" id="GO:0043709">
    <property type="term" value="P:cell adhesion involved in single-species biofilm formation"/>
    <property type="evidence" value="ECO:0007669"/>
    <property type="project" value="TreeGrafter"/>
</dbReference>
<dbReference type="InterPro" id="IPR036937">
    <property type="entry name" value="Adhesion_dom_fimbrial_sf"/>
</dbReference>
<dbReference type="AlphaFoldDB" id="A0A7W2QJ87"/>
<dbReference type="InterPro" id="IPR000259">
    <property type="entry name" value="Adhesion_dom_fimbrial"/>
</dbReference>
<dbReference type="PANTHER" id="PTHR33420">
    <property type="entry name" value="FIMBRIAL SUBUNIT ELFA-RELATED"/>
    <property type="match status" value="1"/>
</dbReference>
<dbReference type="Proteomes" id="UP000553948">
    <property type="component" value="Unassembled WGS sequence"/>
</dbReference>
<dbReference type="Pfam" id="PF00419">
    <property type="entry name" value="Fimbrial"/>
    <property type="match status" value="1"/>
</dbReference>
<evidence type="ECO:0000256" key="4">
    <source>
        <dbReference type="ARBA" id="ARBA00023263"/>
    </source>
</evidence>
<dbReference type="GO" id="GO:0009289">
    <property type="term" value="C:pilus"/>
    <property type="evidence" value="ECO:0007669"/>
    <property type="project" value="UniProtKB-SubCell"/>
</dbReference>
<sequence>MTAFTFNIDRSLRLTACCLALGLFSGNAYANCTFQTSATYMTYVRDMNTFWVPRDAPDGTVIGTYTMNANNREGARASCVWDPANPPKARLNNTAPIFSGTLPPVGGKNINGHVLETNIPGVGVYLELGAPFDGVTNNSFAPDPGTSPVIPYSGTMRDQPFNVVVSTIRGNAWLIKTGPIAPGPQYINSTMFHGELHNLGEVLEYQITATVNQAQCSLKSNSVSPGLVNLGNYTPADFTGANPATPPVPFQITLSDCEDASAPNPAPANVYIELDGANGSVPTVPAEGRFSLGGASDAAGVEIQLLRSDGSPMPLQSEQMVKPISIGTTHLDFQARYYQSAPVITPGVAEGGLTFTVSYK</sequence>
<comment type="similarity">
    <text evidence="2">Belongs to the fimbrial protein family.</text>
</comment>
<comment type="caution">
    <text evidence="7">The sequence shown here is derived from an EMBL/GenBank/DDBJ whole genome shotgun (WGS) entry which is preliminary data.</text>
</comment>
<feature type="chain" id="PRO_5031405933" evidence="5">
    <location>
        <begin position="31"/>
        <end position="360"/>
    </location>
</feature>
<organism evidence="7 8">
    <name type="scientific">Pseudomonas putida</name>
    <name type="common">Arthrobacter siderocapsulatus</name>
    <dbReference type="NCBI Taxonomy" id="303"/>
    <lineage>
        <taxon>Bacteria</taxon>
        <taxon>Pseudomonadati</taxon>
        <taxon>Pseudomonadota</taxon>
        <taxon>Gammaproteobacteria</taxon>
        <taxon>Pseudomonadales</taxon>
        <taxon>Pseudomonadaceae</taxon>
        <taxon>Pseudomonas</taxon>
    </lineage>
</organism>
<dbReference type="SUPFAM" id="SSF49401">
    <property type="entry name" value="Bacterial adhesins"/>
    <property type="match status" value="1"/>
</dbReference>
<evidence type="ECO:0000256" key="1">
    <source>
        <dbReference type="ARBA" id="ARBA00004561"/>
    </source>
</evidence>
<dbReference type="Gene3D" id="2.60.40.3310">
    <property type="match status" value="1"/>
</dbReference>
<feature type="domain" description="Fimbrial-type adhesion" evidence="6">
    <location>
        <begin position="207"/>
        <end position="360"/>
    </location>
</feature>
<evidence type="ECO:0000256" key="3">
    <source>
        <dbReference type="ARBA" id="ARBA00022729"/>
    </source>
</evidence>
<keyword evidence="4" id="KW-0281">Fimbrium</keyword>
<proteinExistence type="inferred from homology"/>
<accession>A0A7W2QJ87</accession>
<reference evidence="7 8" key="1">
    <citation type="submission" date="2020-07" db="EMBL/GenBank/DDBJ databases">
        <title>Diversity of carbapenemase encoding genes among Pseudomonas putida group clinical isolates in a tertiary Brazilian hospital.</title>
        <authorList>
            <person name="Alberto-Lei F."/>
            <person name="Nodari C.S."/>
            <person name="Streling A.P."/>
            <person name="Paulino J.T."/>
            <person name="Bessa-Neto F.O."/>
            <person name="Cayo R."/>
            <person name="Gales A.C."/>
        </authorList>
    </citation>
    <scope>NUCLEOTIDE SEQUENCE [LARGE SCALE GENOMIC DNA]</scope>
    <source>
        <strain evidence="7 8">12464</strain>
    </source>
</reference>
<dbReference type="PANTHER" id="PTHR33420:SF3">
    <property type="entry name" value="FIMBRIAL SUBUNIT ELFA"/>
    <property type="match status" value="1"/>
</dbReference>
<name>A0A7W2QJ87_PSEPU</name>
<evidence type="ECO:0000259" key="6">
    <source>
        <dbReference type="Pfam" id="PF00419"/>
    </source>
</evidence>
<comment type="subcellular location">
    <subcellularLocation>
        <location evidence="1">Fimbrium</location>
    </subcellularLocation>
</comment>
<gene>
    <name evidence="7" type="ORF">H4C47_12805</name>
</gene>
<evidence type="ECO:0000313" key="8">
    <source>
        <dbReference type="Proteomes" id="UP000553948"/>
    </source>
</evidence>
<dbReference type="RefSeq" id="WP_054901195.1">
    <property type="nucleotide sequence ID" value="NZ_CP060529.1"/>
</dbReference>
<evidence type="ECO:0000256" key="5">
    <source>
        <dbReference type="SAM" id="SignalP"/>
    </source>
</evidence>
<keyword evidence="3 5" id="KW-0732">Signal</keyword>
<evidence type="ECO:0000256" key="2">
    <source>
        <dbReference type="ARBA" id="ARBA00006671"/>
    </source>
</evidence>
<dbReference type="EMBL" id="JACGDG010000009">
    <property type="protein sequence ID" value="MBA6116607.1"/>
    <property type="molecule type" value="Genomic_DNA"/>
</dbReference>
<dbReference type="InterPro" id="IPR008966">
    <property type="entry name" value="Adhesion_dom_sf"/>
</dbReference>
<protein>
    <submittedName>
        <fullName evidence="7">Type 1 fimbrial protein</fullName>
    </submittedName>
</protein>
<evidence type="ECO:0000313" key="7">
    <source>
        <dbReference type="EMBL" id="MBA6116607.1"/>
    </source>
</evidence>
<dbReference type="InterPro" id="IPR050263">
    <property type="entry name" value="Bact_Fimbrial_Adh_Pro"/>
</dbReference>
<dbReference type="Gene3D" id="2.60.40.1090">
    <property type="entry name" value="Fimbrial-type adhesion domain"/>
    <property type="match status" value="1"/>
</dbReference>